<dbReference type="PANTHER" id="PTHR12998">
    <property type="entry name" value="TRNA:M(4)X MODIFICATION ENZYME TRM13 HOMOLOG"/>
    <property type="match status" value="1"/>
</dbReference>
<organism evidence="14 15">
    <name type="scientific">Bodo saltans</name>
    <name type="common">Flagellated protozoan</name>
    <dbReference type="NCBI Taxonomy" id="75058"/>
    <lineage>
        <taxon>Eukaryota</taxon>
        <taxon>Discoba</taxon>
        <taxon>Euglenozoa</taxon>
        <taxon>Kinetoplastea</taxon>
        <taxon>Metakinetoplastina</taxon>
        <taxon>Eubodonida</taxon>
        <taxon>Bodonidae</taxon>
        <taxon>Bodo</taxon>
    </lineage>
</organism>
<dbReference type="InterPro" id="IPR022776">
    <property type="entry name" value="TRM13/UPF0224_CHHC_Znf_dom"/>
</dbReference>
<dbReference type="Pfam" id="PF05253">
    <property type="entry name" value="zf-U11-48K"/>
    <property type="match status" value="1"/>
</dbReference>
<dbReference type="GO" id="GO:0008270">
    <property type="term" value="F:zinc ion binding"/>
    <property type="evidence" value="ECO:0007669"/>
    <property type="project" value="UniProtKB-KW"/>
</dbReference>
<proteinExistence type="inferred from homology"/>
<comment type="catalytic activity">
    <reaction evidence="10 12">
        <text>cytidine(4) in tRNA(Gly)(GCC) + S-adenosyl-L-methionine = 2'-O-methylcytidine(4) in tRNA(Gly)(GCC) + S-adenosyl-L-homocysteine + H(+)</text>
        <dbReference type="Rhea" id="RHEA:43192"/>
        <dbReference type="Rhea" id="RHEA-COMP:10399"/>
        <dbReference type="Rhea" id="RHEA-COMP:10400"/>
        <dbReference type="ChEBI" id="CHEBI:15378"/>
        <dbReference type="ChEBI" id="CHEBI:57856"/>
        <dbReference type="ChEBI" id="CHEBI:59789"/>
        <dbReference type="ChEBI" id="CHEBI:74495"/>
        <dbReference type="ChEBI" id="CHEBI:82748"/>
        <dbReference type="EC" id="2.1.1.225"/>
    </reaction>
</comment>
<comment type="similarity">
    <text evidence="1 12">Belongs to the methyltransferase TRM13 family.</text>
</comment>
<evidence type="ECO:0000256" key="11">
    <source>
        <dbReference type="ARBA" id="ARBA00049393"/>
    </source>
</evidence>
<keyword evidence="2 12" id="KW-0489">Methyltransferase</keyword>
<gene>
    <name evidence="14" type="ORF">BSAL_64500</name>
</gene>
<dbReference type="InterPro" id="IPR039044">
    <property type="entry name" value="Trm13"/>
</dbReference>
<comment type="catalytic activity">
    <reaction evidence="11 12">
        <text>adenosine(4) in tRNA(His) + S-adenosyl-L-methionine = 2'-O-methyladenosine(4) in tRNA(His) + S-adenosyl-L-homocysteine + H(+)</text>
        <dbReference type="Rhea" id="RHEA:43196"/>
        <dbReference type="Rhea" id="RHEA-COMP:10401"/>
        <dbReference type="Rhea" id="RHEA-COMP:10402"/>
        <dbReference type="ChEBI" id="CHEBI:15378"/>
        <dbReference type="ChEBI" id="CHEBI:57856"/>
        <dbReference type="ChEBI" id="CHEBI:59789"/>
        <dbReference type="ChEBI" id="CHEBI:74411"/>
        <dbReference type="ChEBI" id="CHEBI:74477"/>
        <dbReference type="EC" id="2.1.1.225"/>
    </reaction>
</comment>
<keyword evidence="7 12" id="KW-0863">Zinc-finger</keyword>
<evidence type="ECO:0000259" key="13">
    <source>
        <dbReference type="PROSITE" id="PS51800"/>
    </source>
</evidence>
<dbReference type="PROSITE" id="PS51800">
    <property type="entry name" value="ZF_CHHC_U11_48K"/>
    <property type="match status" value="1"/>
</dbReference>
<comment type="function">
    <text evidence="12">tRNA methylase which 2'-O-methylates cytidine(4) in tRNA(Pro) and tRNA(Gly)(GCC), and adenosine(4) in tRNA(His).</text>
</comment>
<keyword evidence="15" id="KW-1185">Reference proteome</keyword>
<evidence type="ECO:0000256" key="3">
    <source>
        <dbReference type="ARBA" id="ARBA00022679"/>
    </source>
</evidence>
<keyword evidence="6 12" id="KW-0479">Metal-binding</keyword>
<protein>
    <recommendedName>
        <fullName evidence="12">tRNA:m(4)X modification enzyme TRM13</fullName>
        <ecNumber evidence="12">2.1.1.225</ecNumber>
    </recommendedName>
</protein>
<evidence type="ECO:0000256" key="6">
    <source>
        <dbReference type="ARBA" id="ARBA00022723"/>
    </source>
</evidence>
<evidence type="ECO:0000256" key="2">
    <source>
        <dbReference type="ARBA" id="ARBA00022603"/>
    </source>
</evidence>
<keyword evidence="3 12" id="KW-0808">Transferase</keyword>
<evidence type="ECO:0000256" key="1">
    <source>
        <dbReference type="ARBA" id="ARBA00005265"/>
    </source>
</evidence>
<keyword evidence="4 12" id="KW-0949">S-adenosyl-L-methionine</keyword>
<evidence type="ECO:0000256" key="12">
    <source>
        <dbReference type="RuleBase" id="RU367103"/>
    </source>
</evidence>
<evidence type="ECO:0000256" key="10">
    <source>
        <dbReference type="ARBA" id="ARBA00048635"/>
    </source>
</evidence>
<evidence type="ECO:0000313" key="14">
    <source>
        <dbReference type="EMBL" id="CUF65463.1"/>
    </source>
</evidence>
<evidence type="ECO:0000256" key="7">
    <source>
        <dbReference type="ARBA" id="ARBA00022771"/>
    </source>
</evidence>
<keyword evidence="8 12" id="KW-0862">Zinc</keyword>
<evidence type="ECO:0000256" key="8">
    <source>
        <dbReference type="ARBA" id="ARBA00022833"/>
    </source>
</evidence>
<name>A0A0S4IU97_BODSA</name>
<dbReference type="EMBL" id="CYKH01000376">
    <property type="protein sequence ID" value="CUF65463.1"/>
    <property type="molecule type" value="Genomic_DNA"/>
</dbReference>
<dbReference type="PANTHER" id="PTHR12998:SF0">
    <property type="entry name" value="TRNA:M(4)X MODIFICATION ENZYME TRM13 HOMOLOG"/>
    <property type="match status" value="1"/>
</dbReference>
<dbReference type="EC" id="2.1.1.225" evidence="12"/>
<dbReference type="GO" id="GO:0030488">
    <property type="term" value="P:tRNA methylation"/>
    <property type="evidence" value="ECO:0007669"/>
    <property type="project" value="InterPro"/>
</dbReference>
<accession>A0A0S4IU97</accession>
<dbReference type="AlphaFoldDB" id="A0A0S4IU97"/>
<dbReference type="Pfam" id="PF05206">
    <property type="entry name" value="TRM13"/>
    <property type="match status" value="2"/>
</dbReference>
<evidence type="ECO:0000256" key="4">
    <source>
        <dbReference type="ARBA" id="ARBA00022691"/>
    </source>
</evidence>
<feature type="domain" description="CHHC U11-48K-type" evidence="13">
    <location>
        <begin position="3"/>
        <end position="30"/>
    </location>
</feature>
<dbReference type="Proteomes" id="UP000051952">
    <property type="component" value="Unassembled WGS sequence"/>
</dbReference>
<evidence type="ECO:0000313" key="15">
    <source>
        <dbReference type="Proteomes" id="UP000051952"/>
    </source>
</evidence>
<dbReference type="InterPro" id="IPR007871">
    <property type="entry name" value="Methyltransferase_TRM13"/>
</dbReference>
<reference evidence="15" key="1">
    <citation type="submission" date="2015-09" db="EMBL/GenBank/DDBJ databases">
        <authorList>
            <consortium name="Pathogen Informatics"/>
        </authorList>
    </citation>
    <scope>NUCLEOTIDE SEQUENCE [LARGE SCALE GENOMIC DNA]</scope>
    <source>
        <strain evidence="15">Lake Konstanz</strain>
    </source>
</reference>
<dbReference type="OMA" id="HRCSWRS"/>
<dbReference type="GO" id="GO:0106050">
    <property type="term" value="F:tRNA 2'-O-methyltransferase activity"/>
    <property type="evidence" value="ECO:0007669"/>
    <property type="project" value="UniProtKB-UniRule"/>
</dbReference>
<dbReference type="VEuPathDB" id="TriTrypDB:BSAL_64500"/>
<keyword evidence="5 12" id="KW-0819">tRNA processing</keyword>
<sequence length="437" mass="47577">MKRIPCPINPNHSIYERDLKRHVRICPDRRHDVSVLPYFEENCHALRGLAYLSERSRAAQCATPVVEATHDVQDGGDDGVPPAHVVPSTSNGAAAAASTRFTHRDLTPESLASLCKKVKSLYDLHIAPTIIKSHVPLVVSDGTLRVNMKHSTQHASLTKILVDRLDRTTPVGEGGQRVFLELGAGKGGLAFAIAGSLASSSPKVVPPASNDEVVPLWMVVDIGGFRRKRDGCVSETDHKFHRLRINIKDLALDKVPLLLSTSGDAHPPPALPAPQSSTHLRHQFVGLGKHLCGACTDFAISCITSRLPPNDSCDAILLATCCHHLCELRHLNSLTTTTPPPTNNESTSAVLSLFDTTFSEEEFAAIVSMTSWAVCGPHMVSAERQQVGYACKRVIDMMRVAHLRSVCKFDNVELHEYASEEVTGENVCIVAWRGRAL</sequence>
<evidence type="ECO:0000256" key="5">
    <source>
        <dbReference type="ARBA" id="ARBA00022694"/>
    </source>
</evidence>
<comment type="catalytic activity">
    <reaction evidence="9 12">
        <text>cytidine(4) in tRNA(Pro) + S-adenosyl-L-methionine = 2'-O-methylcytidine(4) in tRNA(Pro) + S-adenosyl-L-homocysteine + H(+)</text>
        <dbReference type="Rhea" id="RHEA:32767"/>
        <dbReference type="Rhea" id="RHEA-COMP:10397"/>
        <dbReference type="Rhea" id="RHEA-COMP:10398"/>
        <dbReference type="ChEBI" id="CHEBI:15378"/>
        <dbReference type="ChEBI" id="CHEBI:57856"/>
        <dbReference type="ChEBI" id="CHEBI:59789"/>
        <dbReference type="ChEBI" id="CHEBI:74495"/>
        <dbReference type="ChEBI" id="CHEBI:82748"/>
        <dbReference type="EC" id="2.1.1.225"/>
    </reaction>
</comment>
<evidence type="ECO:0000256" key="9">
    <source>
        <dbReference type="ARBA" id="ARBA00048165"/>
    </source>
</evidence>
<dbReference type="OrthoDB" id="258806at2759"/>